<dbReference type="InterPro" id="IPR014148">
    <property type="entry name" value="VirB9"/>
</dbReference>
<dbReference type="eggNOG" id="COG3504">
    <property type="taxonomic scope" value="Bacteria"/>
</dbReference>
<proteinExistence type="inferred from homology"/>
<sequence>MKTLVAAVFIAFASLSAAHAVEVPRGAASDPRVKFVDYEEAQVYRIVGTFRTATQIVLSEDETIQHVALGDTVSWEVAVAGHILFLKPRERAGPTNLIVTTSRGGTLRSYAFELTARSGPIIGRNGQAYFQVRFRYPRDEVARAERLRAAQIAMQAAALEAQAVRGALDHAVIEGPRNMNYKVQGSSDLQPSEVSDNGQFTVLRFPANREVPAIYLVRPDGSETLVPFDVRDEFVVVHLVARQLRLRRGGEVLCIYNQAPEPYGVDHGTNTGSSHVERTISHPQE</sequence>
<evidence type="ECO:0000256" key="4">
    <source>
        <dbReference type="SAM" id="MobiDB-lite"/>
    </source>
</evidence>
<dbReference type="PATRIC" id="fig|1219045.3.peg.747"/>
<dbReference type="InterPro" id="IPR010258">
    <property type="entry name" value="Conjugal_tfr_TrbG/VirB9/CagX"/>
</dbReference>
<dbReference type="EMBL" id="JFZA02000003">
    <property type="protein sequence ID" value="KFG91534.1"/>
    <property type="molecule type" value="Genomic_DNA"/>
</dbReference>
<accession>A0A086PDR6</accession>
<evidence type="ECO:0000256" key="2">
    <source>
        <dbReference type="ARBA" id="ARBA00022729"/>
    </source>
</evidence>
<dbReference type="Pfam" id="PF03524">
    <property type="entry name" value="CagX"/>
    <property type="match status" value="1"/>
</dbReference>
<dbReference type="AlphaFoldDB" id="A0A086PDR6"/>
<dbReference type="STRING" id="76947.GCA_002080435_03589"/>
<evidence type="ECO:0000256" key="5">
    <source>
        <dbReference type="SAM" id="SignalP"/>
    </source>
</evidence>
<dbReference type="CDD" id="cd06911">
    <property type="entry name" value="VirB9_CagX_TrbG"/>
    <property type="match status" value="1"/>
</dbReference>
<comment type="caution">
    <text evidence="6">The sequence shown here is derived from an EMBL/GenBank/DDBJ whole genome shotgun (WGS) entry which is preliminary data.</text>
</comment>
<dbReference type="Gene3D" id="2.60.40.2500">
    <property type="match status" value="1"/>
</dbReference>
<keyword evidence="3" id="KW-0843">Virulence</keyword>
<evidence type="ECO:0000313" key="6">
    <source>
        <dbReference type="EMBL" id="KFG91534.1"/>
    </source>
</evidence>
<dbReference type="NCBIfam" id="TIGR02781">
    <property type="entry name" value="VirB9"/>
    <property type="match status" value="1"/>
</dbReference>
<evidence type="ECO:0000256" key="3">
    <source>
        <dbReference type="ARBA" id="ARBA00023026"/>
    </source>
</evidence>
<dbReference type="RefSeq" id="WP_021245265.1">
    <property type="nucleotide sequence ID" value="NZ_BCZD01000020.1"/>
</dbReference>
<name>A0A086PDR6_SPHHM</name>
<keyword evidence="7" id="KW-1185">Reference proteome</keyword>
<reference evidence="6" key="1">
    <citation type="submission" date="2014-08" db="EMBL/GenBank/DDBJ databases">
        <title>Draft genome sequences of Sphingobium herbicidovorans.</title>
        <authorList>
            <person name="Gan H.M."/>
            <person name="Gan H.Y."/>
            <person name="Savka M.A."/>
        </authorList>
    </citation>
    <scope>NUCLEOTIDE SEQUENCE [LARGE SCALE GENOMIC DNA]</scope>
    <source>
        <strain evidence="6">NBRC 16415</strain>
    </source>
</reference>
<feature type="chain" id="PRO_5001813205" evidence="5">
    <location>
        <begin position="21"/>
        <end position="285"/>
    </location>
</feature>
<dbReference type="Proteomes" id="UP000024284">
    <property type="component" value="Unassembled WGS sequence"/>
</dbReference>
<evidence type="ECO:0000256" key="1">
    <source>
        <dbReference type="ARBA" id="ARBA00006135"/>
    </source>
</evidence>
<protein>
    <submittedName>
        <fullName evidence="6">P-type conjugative transfer protein VirB9</fullName>
    </submittedName>
</protein>
<evidence type="ECO:0000313" key="7">
    <source>
        <dbReference type="Proteomes" id="UP000024284"/>
    </source>
</evidence>
<organism evidence="6 7">
    <name type="scientific">Sphingobium herbicidovorans (strain ATCC 700291 / DSM 11019 / CCUG 56400 / KCTC 2939 / LMG 18315 / NBRC 16415 / MH)</name>
    <name type="common">Sphingomonas herbicidovorans</name>
    <dbReference type="NCBI Taxonomy" id="1219045"/>
    <lineage>
        <taxon>Bacteria</taxon>
        <taxon>Pseudomonadati</taxon>
        <taxon>Pseudomonadota</taxon>
        <taxon>Alphaproteobacteria</taxon>
        <taxon>Sphingomonadales</taxon>
        <taxon>Sphingomonadaceae</taxon>
        <taxon>Sphingobium</taxon>
    </lineage>
</organism>
<gene>
    <name evidence="6" type="ORF">BV98_000731</name>
</gene>
<feature type="region of interest" description="Disordered" evidence="4">
    <location>
        <begin position="265"/>
        <end position="285"/>
    </location>
</feature>
<keyword evidence="2 5" id="KW-0732">Signal</keyword>
<dbReference type="InterPro" id="IPR038161">
    <property type="entry name" value="VirB9/CagX/TrbG_C_sf"/>
</dbReference>
<feature type="signal peptide" evidence="5">
    <location>
        <begin position="1"/>
        <end position="20"/>
    </location>
</feature>
<dbReference type="InterPro" id="IPR033645">
    <property type="entry name" value="VirB9/CagX/TrbG_C"/>
</dbReference>
<comment type="similarity">
    <text evidence="1">Belongs to the TrbG/VirB9 family.</text>
</comment>
<dbReference type="OrthoDB" id="7390264at2"/>
<feature type="compositionally biased region" description="Basic and acidic residues" evidence="4">
    <location>
        <begin position="275"/>
        <end position="285"/>
    </location>
</feature>